<reference evidence="2 3" key="1">
    <citation type="submission" date="2024-09" db="EMBL/GenBank/DDBJ databases">
        <authorList>
            <consortium name="All-Russian atlas of soil microorganisms"/>
            <consortium name="as a basis for the search for new antimicrobial producers and enzymes with unique properties"/>
            <person name="Sokolova E.A."/>
            <person name="Voronina E.N."/>
        </authorList>
    </citation>
    <scope>NUCLEOTIDE SEQUENCE [LARGE SCALE GENOMIC DNA]</scope>
    <source>
        <strain evidence="2 3">AF-22b-331.1</strain>
    </source>
</reference>
<organism evidence="2 3">
    <name type="scientific">Stenotrophomonas nematodicola</name>
    <dbReference type="NCBI Taxonomy" id="2656746"/>
    <lineage>
        <taxon>Bacteria</taxon>
        <taxon>Pseudomonadati</taxon>
        <taxon>Pseudomonadota</taxon>
        <taxon>Gammaproteobacteria</taxon>
        <taxon>Lysobacterales</taxon>
        <taxon>Lysobacteraceae</taxon>
        <taxon>Stenotrophomonas</taxon>
    </lineage>
</organism>
<feature type="transmembrane region" description="Helical" evidence="1">
    <location>
        <begin position="108"/>
        <end position="128"/>
    </location>
</feature>
<feature type="transmembrane region" description="Helical" evidence="1">
    <location>
        <begin position="356"/>
        <end position="373"/>
    </location>
</feature>
<feature type="transmembrane region" description="Helical" evidence="1">
    <location>
        <begin position="40"/>
        <end position="63"/>
    </location>
</feature>
<feature type="transmembrane region" description="Helical" evidence="1">
    <location>
        <begin position="292"/>
        <end position="311"/>
    </location>
</feature>
<evidence type="ECO:0000256" key="1">
    <source>
        <dbReference type="SAM" id="Phobius"/>
    </source>
</evidence>
<feature type="transmembrane region" description="Helical" evidence="1">
    <location>
        <begin position="268"/>
        <end position="285"/>
    </location>
</feature>
<feature type="transmembrane region" description="Helical" evidence="1">
    <location>
        <begin position="508"/>
        <end position="526"/>
    </location>
</feature>
<accession>A0ABW7CYY0</accession>
<gene>
    <name evidence="2" type="ORF">ACEU0G_004019</name>
</gene>
<keyword evidence="1" id="KW-1133">Transmembrane helix</keyword>
<name>A0ABW7CYY0_9GAMM</name>
<evidence type="ECO:0008006" key="4">
    <source>
        <dbReference type="Google" id="ProtNLM"/>
    </source>
</evidence>
<feature type="transmembrane region" description="Helical" evidence="1">
    <location>
        <begin position="459"/>
        <end position="478"/>
    </location>
</feature>
<dbReference type="Proteomes" id="UP001605261">
    <property type="component" value="Unassembled WGS sequence"/>
</dbReference>
<comment type="caution">
    <text evidence="2">The sequence shown here is derived from an EMBL/GenBank/DDBJ whole genome shotgun (WGS) entry which is preliminary data.</text>
</comment>
<feature type="transmembrane region" description="Helical" evidence="1">
    <location>
        <begin position="323"/>
        <end position="344"/>
    </location>
</feature>
<protein>
    <recommendedName>
        <fullName evidence="4">Transmembrane protein</fullName>
    </recommendedName>
</protein>
<feature type="transmembrane region" description="Helical" evidence="1">
    <location>
        <begin position="424"/>
        <end position="447"/>
    </location>
</feature>
<feature type="transmembrane region" description="Helical" evidence="1">
    <location>
        <begin position="242"/>
        <end position="262"/>
    </location>
</feature>
<feature type="transmembrane region" description="Helical" evidence="1">
    <location>
        <begin position="70"/>
        <end position="88"/>
    </location>
</feature>
<keyword evidence="1" id="KW-0472">Membrane</keyword>
<dbReference type="RefSeq" id="WP_394163792.1">
    <property type="nucleotide sequence ID" value="NZ_JBHGCJ010000009.1"/>
</dbReference>
<sequence length="534" mass="57642">MMALLGAQALVGLTALLILVIGGGLLACSARGRALVGLELLAYSVAFGTLGLALIGVGVVSLSMDYGRNAWVLLLLAVVLAGIQWYRFGTLSRLFGRRSGALGLQTRLAAIGWLLMAAIPMAITFLPIKMPSELPDGAYVIKNEHLHVRIQVMMGAFPADNYIPFVATEYLLRDISFAEERPLMPGQEVANRPILMSLAAVPLRAALDAPPKSDGPQPSFRYVGRQWPDVGRFGDDQTYRRFLAVAFVLNGSLFIGAALLFHHFGLSRAYWVAGLLVVGSSPYFIGQTLFAWPKSLAAFFILLSAFTLLARQRTWVAGLLAALAYWSHPYAVVFIGAFALYLLIRERNDLDPRRGLLPFLAAATSGLVIWWGWTHWYLQLPSDLVEQNIGSAGGLVDQAGTRFINLINAVAPISFTSWPSSADLMQASVLGLVGGIGLLLLPQAMVASAQCILARSKDFLLLVVLPSSLLIGIFSALAVPAVHGLQAVAAVLLMLSLRLMQQKKQDKLMMVCVGGQLAINIALLLYRGHALMHG</sequence>
<feature type="transmembrane region" description="Helical" evidence="1">
    <location>
        <begin position="484"/>
        <end position="501"/>
    </location>
</feature>
<dbReference type="EMBL" id="JBHGCJ010000009">
    <property type="protein sequence ID" value="MFG6109993.1"/>
    <property type="molecule type" value="Genomic_DNA"/>
</dbReference>
<keyword evidence="1" id="KW-0812">Transmembrane</keyword>
<evidence type="ECO:0000313" key="2">
    <source>
        <dbReference type="EMBL" id="MFG6109993.1"/>
    </source>
</evidence>
<proteinExistence type="predicted"/>
<evidence type="ECO:0000313" key="3">
    <source>
        <dbReference type="Proteomes" id="UP001605261"/>
    </source>
</evidence>
<keyword evidence="3" id="KW-1185">Reference proteome</keyword>